<name>A0A5B7G3V7_PORTR</name>
<gene>
    <name evidence="1" type="ORF">E2C01_046141</name>
</gene>
<evidence type="ECO:0000313" key="2">
    <source>
        <dbReference type="Proteomes" id="UP000324222"/>
    </source>
</evidence>
<dbReference type="AlphaFoldDB" id="A0A5B7G3V7"/>
<comment type="caution">
    <text evidence="1">The sequence shown here is derived from an EMBL/GenBank/DDBJ whole genome shotgun (WGS) entry which is preliminary data.</text>
</comment>
<reference evidence="1 2" key="1">
    <citation type="submission" date="2019-05" db="EMBL/GenBank/DDBJ databases">
        <title>Another draft genome of Portunus trituberculatus and its Hox gene families provides insights of decapod evolution.</title>
        <authorList>
            <person name="Jeong J.-H."/>
            <person name="Song I."/>
            <person name="Kim S."/>
            <person name="Choi T."/>
            <person name="Kim D."/>
            <person name="Ryu S."/>
            <person name="Kim W."/>
        </authorList>
    </citation>
    <scope>NUCLEOTIDE SEQUENCE [LARGE SCALE GENOMIC DNA]</scope>
    <source>
        <tissue evidence="1">Muscle</tissue>
    </source>
</reference>
<dbReference type="Proteomes" id="UP000324222">
    <property type="component" value="Unassembled WGS sequence"/>
</dbReference>
<proteinExistence type="predicted"/>
<evidence type="ECO:0000313" key="1">
    <source>
        <dbReference type="EMBL" id="MPC52277.1"/>
    </source>
</evidence>
<sequence length="69" mass="8043">MSASHGLYECLSPRIHRRLAVTDRVSSSLHHQLAVTCTTTHCLFNLLWDVLHRFRDIFFFGTFFLHGLI</sequence>
<keyword evidence="2" id="KW-1185">Reference proteome</keyword>
<accession>A0A5B7G3V7</accession>
<protein>
    <submittedName>
        <fullName evidence="1">Uncharacterized protein</fullName>
    </submittedName>
</protein>
<dbReference type="EMBL" id="VSRR010010749">
    <property type="protein sequence ID" value="MPC52277.1"/>
    <property type="molecule type" value="Genomic_DNA"/>
</dbReference>
<organism evidence="1 2">
    <name type="scientific">Portunus trituberculatus</name>
    <name type="common">Swimming crab</name>
    <name type="synonym">Neptunus trituberculatus</name>
    <dbReference type="NCBI Taxonomy" id="210409"/>
    <lineage>
        <taxon>Eukaryota</taxon>
        <taxon>Metazoa</taxon>
        <taxon>Ecdysozoa</taxon>
        <taxon>Arthropoda</taxon>
        <taxon>Crustacea</taxon>
        <taxon>Multicrustacea</taxon>
        <taxon>Malacostraca</taxon>
        <taxon>Eumalacostraca</taxon>
        <taxon>Eucarida</taxon>
        <taxon>Decapoda</taxon>
        <taxon>Pleocyemata</taxon>
        <taxon>Brachyura</taxon>
        <taxon>Eubrachyura</taxon>
        <taxon>Portunoidea</taxon>
        <taxon>Portunidae</taxon>
        <taxon>Portuninae</taxon>
        <taxon>Portunus</taxon>
    </lineage>
</organism>